<name>A0AAI9FV23_STEMA</name>
<dbReference type="AlphaFoldDB" id="A0AAI9FV23"/>
<gene>
    <name evidence="1" type="ORF">QEK83_000077</name>
</gene>
<dbReference type="EMBL" id="ABLOMU010000001">
    <property type="protein sequence ID" value="EKT4439484.1"/>
    <property type="molecule type" value="Genomic_DNA"/>
</dbReference>
<protein>
    <submittedName>
        <fullName evidence="1">Uncharacterized protein</fullName>
    </submittedName>
</protein>
<organism evidence="1 2">
    <name type="scientific">Stenotrophomonas maltophilia</name>
    <name type="common">Pseudomonas maltophilia</name>
    <name type="synonym">Xanthomonas maltophilia</name>
    <dbReference type="NCBI Taxonomy" id="40324"/>
    <lineage>
        <taxon>Bacteria</taxon>
        <taxon>Pseudomonadati</taxon>
        <taxon>Pseudomonadota</taxon>
        <taxon>Gammaproteobacteria</taxon>
        <taxon>Lysobacterales</taxon>
        <taxon>Lysobacteraceae</taxon>
        <taxon>Stenotrophomonas</taxon>
        <taxon>Stenotrophomonas maltophilia group</taxon>
    </lineage>
</organism>
<reference evidence="1" key="1">
    <citation type="submission" date="2022-07" db="EMBL/GenBank/DDBJ databases">
        <authorList>
            <consortium name="Clinical and Environmental Microbiology Branch: Whole genome sequencing antimicrobial resistance pathogens in the healthcare setting"/>
        </authorList>
    </citation>
    <scope>NUCLEOTIDE SEQUENCE</scope>
    <source>
        <strain evidence="1">Stenotrophomonas_maltophilia_2021CK-00905</strain>
    </source>
</reference>
<dbReference type="RefSeq" id="WP_182681037.1">
    <property type="nucleotide sequence ID" value="NZ_JAKJRK010000010.1"/>
</dbReference>
<sequence>MKSKTKPKDAIGYPMFYETKKVVQLLDKRAEAAEKSRAQTIREFVWDFIESPNFSRVHFANLGCECQRPKPTNPKHLDPGRRSGIGFIPDAQPIVKRVNALAAAYGVSTTDLVRYILRKNVM</sequence>
<comment type="caution">
    <text evidence="1">The sequence shown here is derived from an EMBL/GenBank/DDBJ whole genome shotgun (WGS) entry which is preliminary data.</text>
</comment>
<dbReference type="Proteomes" id="UP001214521">
    <property type="component" value="Unassembled WGS sequence"/>
</dbReference>
<proteinExistence type="predicted"/>
<evidence type="ECO:0000313" key="1">
    <source>
        <dbReference type="EMBL" id="EKT4439484.1"/>
    </source>
</evidence>
<accession>A0AAI9FV23</accession>
<evidence type="ECO:0000313" key="2">
    <source>
        <dbReference type="Proteomes" id="UP001214521"/>
    </source>
</evidence>